<organism evidence="1 2">
    <name type="scientific">Arctium lappa</name>
    <name type="common">Greater burdock</name>
    <name type="synonym">Lappa major</name>
    <dbReference type="NCBI Taxonomy" id="4217"/>
    <lineage>
        <taxon>Eukaryota</taxon>
        <taxon>Viridiplantae</taxon>
        <taxon>Streptophyta</taxon>
        <taxon>Embryophyta</taxon>
        <taxon>Tracheophyta</taxon>
        <taxon>Spermatophyta</taxon>
        <taxon>Magnoliopsida</taxon>
        <taxon>eudicotyledons</taxon>
        <taxon>Gunneridae</taxon>
        <taxon>Pentapetalae</taxon>
        <taxon>asterids</taxon>
        <taxon>campanulids</taxon>
        <taxon>Asterales</taxon>
        <taxon>Asteraceae</taxon>
        <taxon>Carduoideae</taxon>
        <taxon>Cardueae</taxon>
        <taxon>Arctiinae</taxon>
        <taxon>Arctium</taxon>
    </lineage>
</organism>
<dbReference type="Proteomes" id="UP001055879">
    <property type="component" value="Linkage Group LG11"/>
</dbReference>
<protein>
    <submittedName>
        <fullName evidence="1">Uncharacterized protein</fullName>
    </submittedName>
</protein>
<evidence type="ECO:0000313" key="1">
    <source>
        <dbReference type="EMBL" id="KAI3691721.1"/>
    </source>
</evidence>
<proteinExistence type="predicted"/>
<sequence>MNPSMDSMDFACSADILAANPVDNVGVEFGSGGGIEDPRRKWYICGVGKHCESRNMKLIITVLPQTMVPAPSPMAASMSSKLAIPTFYGFVAALFGSLLLLFV</sequence>
<reference evidence="1 2" key="2">
    <citation type="journal article" date="2022" name="Mol. Ecol. Resour.">
        <title>The genomes of chicory, endive, great burdock and yacon provide insights into Asteraceae paleo-polyploidization history and plant inulin production.</title>
        <authorList>
            <person name="Fan W."/>
            <person name="Wang S."/>
            <person name="Wang H."/>
            <person name="Wang A."/>
            <person name="Jiang F."/>
            <person name="Liu H."/>
            <person name="Zhao H."/>
            <person name="Xu D."/>
            <person name="Zhang Y."/>
        </authorList>
    </citation>
    <scope>NUCLEOTIDE SEQUENCE [LARGE SCALE GENOMIC DNA]</scope>
    <source>
        <strain evidence="2">cv. Niubang</strain>
    </source>
</reference>
<keyword evidence="2" id="KW-1185">Reference proteome</keyword>
<comment type="caution">
    <text evidence="1">The sequence shown here is derived from an EMBL/GenBank/DDBJ whole genome shotgun (WGS) entry which is preliminary data.</text>
</comment>
<dbReference type="EMBL" id="CM042057">
    <property type="protein sequence ID" value="KAI3691721.1"/>
    <property type="molecule type" value="Genomic_DNA"/>
</dbReference>
<reference evidence="2" key="1">
    <citation type="journal article" date="2022" name="Mol. Ecol. Resour.">
        <title>The genomes of chicory, endive, great burdock and yacon provide insights into Asteraceae palaeo-polyploidization history and plant inulin production.</title>
        <authorList>
            <person name="Fan W."/>
            <person name="Wang S."/>
            <person name="Wang H."/>
            <person name="Wang A."/>
            <person name="Jiang F."/>
            <person name="Liu H."/>
            <person name="Zhao H."/>
            <person name="Xu D."/>
            <person name="Zhang Y."/>
        </authorList>
    </citation>
    <scope>NUCLEOTIDE SEQUENCE [LARGE SCALE GENOMIC DNA]</scope>
    <source>
        <strain evidence="2">cv. Niubang</strain>
    </source>
</reference>
<accession>A0ACB8Z2Y2</accession>
<gene>
    <name evidence="1" type="ORF">L6452_31523</name>
</gene>
<evidence type="ECO:0000313" key="2">
    <source>
        <dbReference type="Proteomes" id="UP001055879"/>
    </source>
</evidence>
<name>A0ACB8Z2Y2_ARCLA</name>